<keyword evidence="6" id="KW-1185">Reference proteome</keyword>
<dbReference type="FunCoup" id="G4T7Y0">
    <property type="interactions" value="19"/>
</dbReference>
<sequence>MEPIRTAVVGAGLAATVFHVPLVLSLPLLFNLFAVVERTPPAQAPEGTIAKKFGVKPKLYTRLEDLLDDPEVELVIVATPNSTHFEFSKKALEAGKHVLVDKPVTTTYSEAQELGKLAKSKGRVLYAFQNRRWDSDYLTLREVLDAKSLGDITDFESHYDRYRNFLKGSWKESAKAGSGLVYDLGTHLIDQALHTFGRPAKLTAFLQNLRGIGEDEVDDNFTIILHYPRTDQNPYLLTVTLRAHPLSQRTPQLRYVVRGSKGTFVKFGLDVQEEQMKERGVEAFGKDWFGRESEEIHAELETVQQEGDKALSKKRIVSKKGNYQALYENLAGAIRKGDALSVQWSEAETVMLIVELAIKSSKEERTVEVPNS</sequence>
<dbReference type="eggNOG" id="KOG2742">
    <property type="taxonomic scope" value="Eukaryota"/>
</dbReference>
<dbReference type="SUPFAM" id="SSF51735">
    <property type="entry name" value="NAD(P)-binding Rossmann-fold domains"/>
    <property type="match status" value="1"/>
</dbReference>
<proteinExistence type="inferred from homology"/>
<dbReference type="AlphaFoldDB" id="G4T7Y0"/>
<dbReference type="Pfam" id="PF22725">
    <property type="entry name" value="GFO_IDH_MocA_C3"/>
    <property type="match status" value="1"/>
</dbReference>
<dbReference type="InterPro" id="IPR000683">
    <property type="entry name" value="Gfo/Idh/MocA-like_OxRdtase_N"/>
</dbReference>
<gene>
    <name evidence="5" type="ORF">PIIN_01254</name>
</gene>
<name>G4T7Y0_SERID</name>
<dbReference type="SUPFAM" id="SSF55347">
    <property type="entry name" value="Glyceraldehyde-3-phosphate dehydrogenase-like, C-terminal domain"/>
    <property type="match status" value="1"/>
</dbReference>
<dbReference type="HOGENOM" id="CLU_023194_19_0_1"/>
<feature type="domain" description="GFO/IDH/MocA-like oxidoreductase" evidence="4">
    <location>
        <begin position="137"/>
        <end position="264"/>
    </location>
</feature>
<dbReference type="InterPro" id="IPR051317">
    <property type="entry name" value="Gfo/Idh/MocA_oxidoreduct"/>
</dbReference>
<evidence type="ECO:0000259" key="3">
    <source>
        <dbReference type="Pfam" id="PF01408"/>
    </source>
</evidence>
<dbReference type="PANTHER" id="PTHR43708">
    <property type="entry name" value="CONSERVED EXPRESSED OXIDOREDUCTASE (EUROFUNG)"/>
    <property type="match status" value="1"/>
</dbReference>
<comment type="similarity">
    <text evidence="1">Belongs to the Gfo/Idh/MocA family.</text>
</comment>
<dbReference type="Gene3D" id="3.30.360.10">
    <property type="entry name" value="Dihydrodipicolinate Reductase, domain 2"/>
    <property type="match status" value="1"/>
</dbReference>
<comment type="caution">
    <text evidence="5">The sequence shown here is derived from an EMBL/GenBank/DDBJ whole genome shotgun (WGS) entry which is preliminary data.</text>
</comment>
<dbReference type="Gene3D" id="3.40.50.720">
    <property type="entry name" value="NAD(P)-binding Rossmann-like Domain"/>
    <property type="match status" value="1"/>
</dbReference>
<reference evidence="5 6" key="1">
    <citation type="journal article" date="2011" name="PLoS Pathog.">
        <title>Endophytic Life Strategies Decoded by Genome and Transcriptome Analyses of the Mutualistic Root Symbiont Piriformospora indica.</title>
        <authorList>
            <person name="Zuccaro A."/>
            <person name="Lahrmann U."/>
            <person name="Guldener U."/>
            <person name="Langen G."/>
            <person name="Pfiffi S."/>
            <person name="Biedenkopf D."/>
            <person name="Wong P."/>
            <person name="Samans B."/>
            <person name="Grimm C."/>
            <person name="Basiewicz M."/>
            <person name="Murat C."/>
            <person name="Martin F."/>
            <person name="Kogel K.H."/>
        </authorList>
    </citation>
    <scope>NUCLEOTIDE SEQUENCE [LARGE SCALE GENOMIC DNA]</scope>
    <source>
        <strain evidence="5 6">DSM 11827</strain>
    </source>
</reference>
<dbReference type="OMA" id="RFERWRP"/>
<accession>G4T7Y0</accession>
<dbReference type="OrthoDB" id="446809at2759"/>
<dbReference type="STRING" id="1109443.G4T7Y0"/>
<protein>
    <submittedName>
        <fullName evidence="5">Related to oxidoreductase</fullName>
    </submittedName>
</protein>
<dbReference type="GO" id="GO:0016491">
    <property type="term" value="F:oxidoreductase activity"/>
    <property type="evidence" value="ECO:0007669"/>
    <property type="project" value="UniProtKB-KW"/>
</dbReference>
<evidence type="ECO:0000313" key="5">
    <source>
        <dbReference type="EMBL" id="CCA67423.1"/>
    </source>
</evidence>
<evidence type="ECO:0000256" key="1">
    <source>
        <dbReference type="ARBA" id="ARBA00010928"/>
    </source>
</evidence>
<dbReference type="InParanoid" id="G4T7Y0"/>
<organism evidence="5 6">
    <name type="scientific">Serendipita indica (strain DSM 11827)</name>
    <name type="common">Root endophyte fungus</name>
    <name type="synonym">Piriformospora indica</name>
    <dbReference type="NCBI Taxonomy" id="1109443"/>
    <lineage>
        <taxon>Eukaryota</taxon>
        <taxon>Fungi</taxon>
        <taxon>Dikarya</taxon>
        <taxon>Basidiomycota</taxon>
        <taxon>Agaricomycotina</taxon>
        <taxon>Agaricomycetes</taxon>
        <taxon>Sebacinales</taxon>
        <taxon>Serendipitaceae</taxon>
        <taxon>Serendipita</taxon>
    </lineage>
</organism>
<dbReference type="Proteomes" id="UP000007148">
    <property type="component" value="Unassembled WGS sequence"/>
</dbReference>
<evidence type="ECO:0000313" key="6">
    <source>
        <dbReference type="Proteomes" id="UP000007148"/>
    </source>
</evidence>
<keyword evidence="2" id="KW-0560">Oxidoreductase</keyword>
<evidence type="ECO:0000259" key="4">
    <source>
        <dbReference type="Pfam" id="PF22725"/>
    </source>
</evidence>
<dbReference type="GO" id="GO:0000166">
    <property type="term" value="F:nucleotide binding"/>
    <property type="evidence" value="ECO:0007669"/>
    <property type="project" value="InterPro"/>
</dbReference>
<dbReference type="PANTHER" id="PTHR43708:SF5">
    <property type="entry name" value="CONSERVED EXPRESSED OXIDOREDUCTASE (EUROFUNG)-RELATED"/>
    <property type="match status" value="1"/>
</dbReference>
<dbReference type="InterPro" id="IPR036291">
    <property type="entry name" value="NAD(P)-bd_dom_sf"/>
</dbReference>
<feature type="domain" description="Gfo/Idh/MocA-like oxidoreductase N-terminal" evidence="3">
    <location>
        <begin position="4"/>
        <end position="126"/>
    </location>
</feature>
<dbReference type="InterPro" id="IPR055170">
    <property type="entry name" value="GFO_IDH_MocA-like_dom"/>
</dbReference>
<evidence type="ECO:0000256" key="2">
    <source>
        <dbReference type="ARBA" id="ARBA00023002"/>
    </source>
</evidence>
<dbReference type="Pfam" id="PF01408">
    <property type="entry name" value="GFO_IDH_MocA"/>
    <property type="match status" value="1"/>
</dbReference>
<dbReference type="EMBL" id="CAFZ01000014">
    <property type="protein sequence ID" value="CCA67423.1"/>
    <property type="molecule type" value="Genomic_DNA"/>
</dbReference>